<evidence type="ECO:0000313" key="4">
    <source>
        <dbReference type="Proteomes" id="UP001240777"/>
    </source>
</evidence>
<dbReference type="AlphaFoldDB" id="A0AA90PRL7"/>
<dbReference type="RefSeq" id="WP_305516922.1">
    <property type="nucleotide sequence ID" value="NZ_JAUPEV010000005.1"/>
</dbReference>
<organism evidence="2 3">
    <name type="scientific">Helicobacter cappadocius</name>
    <dbReference type="NCBI Taxonomy" id="3063998"/>
    <lineage>
        <taxon>Bacteria</taxon>
        <taxon>Pseudomonadati</taxon>
        <taxon>Campylobacterota</taxon>
        <taxon>Epsilonproteobacteria</taxon>
        <taxon>Campylobacterales</taxon>
        <taxon>Helicobacteraceae</taxon>
        <taxon>Helicobacter</taxon>
    </lineage>
</organism>
<protein>
    <submittedName>
        <fullName evidence="2">Uncharacterized protein</fullName>
    </submittedName>
</protein>
<accession>A0AA90PRL7</accession>
<dbReference type="EMBL" id="JAUPEV010000005">
    <property type="protein sequence ID" value="MDO7253077.1"/>
    <property type="molecule type" value="Genomic_DNA"/>
</dbReference>
<gene>
    <name evidence="1" type="ORF">Q5I04_04025</name>
    <name evidence="2" type="ORF">Q5I06_03240</name>
</gene>
<evidence type="ECO:0000313" key="3">
    <source>
        <dbReference type="Proteomes" id="UP001177258"/>
    </source>
</evidence>
<evidence type="ECO:0000313" key="2">
    <source>
        <dbReference type="EMBL" id="MDP2538797.1"/>
    </source>
</evidence>
<dbReference type="Proteomes" id="UP001240777">
    <property type="component" value="Unassembled WGS sequence"/>
</dbReference>
<comment type="caution">
    <text evidence="2">The sequence shown here is derived from an EMBL/GenBank/DDBJ whole genome shotgun (WGS) entry which is preliminary data.</text>
</comment>
<keyword evidence="4" id="KW-1185">Reference proteome</keyword>
<reference evidence="1" key="2">
    <citation type="submission" date="2023-07" db="EMBL/GenBank/DDBJ databases">
        <authorList>
            <person name="Aydin F."/>
            <person name="Tarhane S."/>
            <person name="Saticioglu I.B."/>
            <person name="Karakaya E."/>
            <person name="Abay S."/>
            <person name="Guran O."/>
            <person name="Bozkurt E."/>
            <person name="Uzum N."/>
            <person name="Olgun K."/>
            <person name="Jablonski D."/>
        </authorList>
    </citation>
    <scope>NUCLEOTIDE SEQUENCE</scope>
    <source>
        <strain evidence="1">Faydin-H75</strain>
    </source>
</reference>
<name>A0AA90PRL7_9HELI</name>
<reference evidence="1 3" key="3">
    <citation type="journal article" date="2024" name="Syst. Appl. Microbiol.">
        <title>Helicobacter cappadocius sp. nov., from lizards: The first psychrotrophic Helicobacter species.</title>
        <authorList>
            <person name="Aydin F."/>
            <person name="Tarhane S."/>
            <person name="Karakaya E."/>
            <person name="Abay S."/>
            <person name="Kayman T."/>
            <person name="Guran O."/>
            <person name="Bozkurt E."/>
            <person name="Uzum N."/>
            <person name="Avci A."/>
            <person name="Olgun K."/>
            <person name="Jablonski D."/>
            <person name="Guran C."/>
            <person name="Burcin Saticioglu I."/>
        </authorList>
    </citation>
    <scope>NUCLEOTIDE SEQUENCE [LARGE SCALE GENOMIC DNA]</scope>
    <source>
        <strain evidence="1">Faydin-H75</strain>
        <strain evidence="3">faydin-H76</strain>
    </source>
</reference>
<proteinExistence type="predicted"/>
<reference evidence="2 4" key="1">
    <citation type="submission" date="2023-07" db="EMBL/GenBank/DDBJ databases">
        <title>Unpublished Manusciprt.</title>
        <authorList>
            <person name="Aydin F."/>
            <person name="Tarhane S."/>
            <person name="Saticioglu I.B."/>
            <person name="Karakaya E."/>
            <person name="Abay S."/>
            <person name="Guran O."/>
            <person name="Bozkurt E."/>
            <person name="Uzum N."/>
            <person name="Olgun K."/>
            <person name="Jablonski D."/>
        </authorList>
    </citation>
    <scope>NUCLEOTIDE SEQUENCE</scope>
    <source>
        <strain evidence="4">faydin-H75</strain>
        <strain evidence="2">Faydin-H76</strain>
    </source>
</reference>
<evidence type="ECO:0000313" key="1">
    <source>
        <dbReference type="EMBL" id="MDO7253077.1"/>
    </source>
</evidence>
<dbReference type="Proteomes" id="UP001177258">
    <property type="component" value="Unassembled WGS sequence"/>
</dbReference>
<dbReference type="EMBL" id="JAUYZK010000003">
    <property type="protein sequence ID" value="MDP2538797.1"/>
    <property type="molecule type" value="Genomic_DNA"/>
</dbReference>
<sequence length="179" mass="20777">MQNKKETRGIYNTTFNEKKATPISVQTDLEKIEDAIIEEVVMYVKGYHNPYRDKGLGAEHIKIHLEQNSQGAITLKELLDLGKSIRKYIATFKEPFIDEKGAKIYEWENEKGVRFRSVVDNQMGGPQLPLSPSDEVIITFYSDRNLNQKMQFKNHKVAKHYENQNSLNSQITTNKSRKR</sequence>